<dbReference type="InterPro" id="IPR009010">
    <property type="entry name" value="Asp_de-COase-like_dom_sf"/>
</dbReference>
<dbReference type="SUPFAM" id="SSF50692">
    <property type="entry name" value="ADC-like"/>
    <property type="match status" value="1"/>
</dbReference>
<comment type="similarity">
    <text evidence="1">Belongs to the prokaryotic molybdopterin-containing oxidoreductase family.</text>
</comment>
<evidence type="ECO:0000256" key="6">
    <source>
        <dbReference type="ARBA" id="ARBA00023002"/>
    </source>
</evidence>
<proteinExistence type="inferred from homology"/>
<dbReference type="InterPro" id="IPR006656">
    <property type="entry name" value="Mopterin_OxRdtase"/>
</dbReference>
<dbReference type="AlphaFoldDB" id="A0A031LTG6"/>
<evidence type="ECO:0000256" key="8">
    <source>
        <dbReference type="ARBA" id="ARBA00023014"/>
    </source>
</evidence>
<gene>
    <name evidence="10" type="ORF">CM19_02245</name>
</gene>
<dbReference type="Gene3D" id="2.40.40.20">
    <property type="match status" value="1"/>
</dbReference>
<keyword evidence="6" id="KW-0560">Oxidoreductase</keyword>
<keyword evidence="7" id="KW-0408">Iron</keyword>
<dbReference type="Pfam" id="PF00384">
    <property type="entry name" value="Molybdopterin"/>
    <property type="match status" value="1"/>
</dbReference>
<evidence type="ECO:0000256" key="3">
    <source>
        <dbReference type="ARBA" id="ARBA00022505"/>
    </source>
</evidence>
<dbReference type="Gene3D" id="3.40.50.740">
    <property type="match status" value="1"/>
</dbReference>
<keyword evidence="8" id="KW-0411">Iron-sulfur</keyword>
<protein>
    <submittedName>
        <fullName evidence="10">Molybdopterin oxidoreductase</fullName>
    </submittedName>
</protein>
<sequence>MTYVRCYMCKNMCGIVATSEGGKVRVAANRDHPQPGICGRGAAGPFLLTHPDRLKGPLIRKGKDLVQAKWNDVLDETVKYLKELRDDGHPEYLAITFHDYGKELLERFGNLYGTPNVIGHEAVCHGPRTVASILVLGAEGPRSIDPDYPNSKFTVFIGRNPLEGIVPDIVRRIEEGRNKGMKIAVIDPRKSVLAQRYADRWIAISPGGDTAFLLAVIYYMIDKGMYDEDFLLKFSNASLVIYEDMSPSNIYHTSLFFEGEIEGKKAFTVFSRLKQEAKKAYDRLQELTGTSYGDVEYIAENLWKNRPSAVIDDAWHTSFSVDSTYTWMAAFTINAMIGNLDKKGGLIFSKKPKIYLNEKTNISAKRIDRYKYPLTYSAFPEVTKAILTGKPYPIKALLVVATNLDGREPNSELVRKALEKLDFLAVVDVMPSDVTNYADVVFAESTYLEREELPLPVGWTLEPWIDVHQKTVDPLYDTKPLWWIILELERRLGLANDTFDSLEEKILNQLNVNKEELYKKGCIKLEGDIYEVYPYKRQLNTPSGRIEIYSERLYRNGYFPIPTFVDNKVKPNDVDEFYLITGHTLYHTQDSITFDIPTLIKLAPDNPVWISPKRASTLKIKDGDAVELFSTTTGQKVSCKVKVAEGIRDDTAFAYFGFGRHSKGERVAYGHGFDVNAVISNELVDNISGGIAQSLNIVKIEKRNN</sequence>
<accession>A0A031LTG6</accession>
<dbReference type="GO" id="GO:0051539">
    <property type="term" value="F:4 iron, 4 sulfur cluster binding"/>
    <property type="evidence" value="ECO:0007669"/>
    <property type="project" value="UniProtKB-KW"/>
</dbReference>
<evidence type="ECO:0000259" key="9">
    <source>
        <dbReference type="SMART" id="SM00926"/>
    </source>
</evidence>
<evidence type="ECO:0000313" key="11">
    <source>
        <dbReference type="Proteomes" id="UP000024332"/>
    </source>
</evidence>
<dbReference type="STRING" id="1160895.CM19_02245"/>
<dbReference type="GO" id="GO:0016491">
    <property type="term" value="F:oxidoreductase activity"/>
    <property type="evidence" value="ECO:0007669"/>
    <property type="project" value="UniProtKB-KW"/>
</dbReference>
<keyword evidence="4" id="KW-0479">Metal-binding</keyword>
<evidence type="ECO:0000256" key="4">
    <source>
        <dbReference type="ARBA" id="ARBA00022723"/>
    </source>
</evidence>
<dbReference type="Gene3D" id="3.40.228.10">
    <property type="entry name" value="Dimethylsulfoxide Reductase, domain 2"/>
    <property type="match status" value="1"/>
</dbReference>
<evidence type="ECO:0000256" key="2">
    <source>
        <dbReference type="ARBA" id="ARBA00022485"/>
    </source>
</evidence>
<keyword evidence="5" id="KW-0732">Signal</keyword>
<dbReference type="InterPro" id="IPR006963">
    <property type="entry name" value="Mopterin_OxRdtase_4Fe-4S_dom"/>
</dbReference>
<dbReference type="GO" id="GO:0046872">
    <property type="term" value="F:metal ion binding"/>
    <property type="evidence" value="ECO:0007669"/>
    <property type="project" value="UniProtKB-KW"/>
</dbReference>
<reference evidence="10 11" key="1">
    <citation type="submission" date="2014-03" db="EMBL/GenBank/DDBJ databases">
        <title>Draft genome sequence of the novel thermoacidophilic archaea Acidianus copahuensis ALE1 strain, isolated from Copahue volcanic area in Neuquen Argentina.</title>
        <authorList>
            <person name="Urbieta M.S."/>
            <person name="Rascovan N."/>
            <person name="Castro C."/>
            <person name="Revale S."/>
            <person name="Giaveno M.A."/>
            <person name="Vazquez M.P."/>
            <person name="Donati E.R."/>
        </authorList>
    </citation>
    <scope>NUCLEOTIDE SEQUENCE [LARGE SCALE GENOMIC DNA]</scope>
    <source>
        <strain evidence="10 11">ALE1</strain>
    </source>
</reference>
<evidence type="ECO:0000256" key="1">
    <source>
        <dbReference type="ARBA" id="ARBA00010312"/>
    </source>
</evidence>
<dbReference type="GO" id="GO:0043546">
    <property type="term" value="F:molybdopterin cofactor binding"/>
    <property type="evidence" value="ECO:0007669"/>
    <property type="project" value="InterPro"/>
</dbReference>
<keyword evidence="2" id="KW-0004">4Fe-4S</keyword>
<feature type="domain" description="4Fe-4S Mo/W bis-MGD-type" evidence="9">
    <location>
        <begin position="1"/>
        <end position="50"/>
    </location>
</feature>
<dbReference type="SUPFAM" id="SSF53706">
    <property type="entry name" value="Formate dehydrogenase/DMSO reductase, domains 1-3"/>
    <property type="match status" value="1"/>
</dbReference>
<dbReference type="OrthoDB" id="23466at2157"/>
<dbReference type="Gene3D" id="2.20.25.90">
    <property type="entry name" value="ADC-like domains"/>
    <property type="match status" value="1"/>
</dbReference>
<dbReference type="SMART" id="SM00926">
    <property type="entry name" value="Molybdop_Fe4S4"/>
    <property type="match status" value="1"/>
</dbReference>
<name>A0A031LTG6_9CREN</name>
<comment type="caution">
    <text evidence="10">The sequence shown here is derived from an EMBL/GenBank/DDBJ whole genome shotgun (WGS) entry which is preliminary data.</text>
</comment>
<dbReference type="Gene3D" id="3.30.2070.10">
    <property type="entry name" value="Formate dehydrogenase/DMSO reductase"/>
    <property type="match status" value="1"/>
</dbReference>
<dbReference type="InterPro" id="IPR006657">
    <property type="entry name" value="MoPterin_dinucl-bd_dom"/>
</dbReference>
<dbReference type="Pfam" id="PF01568">
    <property type="entry name" value="Molydop_binding"/>
    <property type="match status" value="1"/>
</dbReference>
<keyword evidence="11" id="KW-1185">Reference proteome</keyword>
<evidence type="ECO:0000313" key="10">
    <source>
        <dbReference type="EMBL" id="EZQ11045.1"/>
    </source>
</evidence>
<keyword evidence="3" id="KW-0500">Molybdenum</keyword>
<dbReference type="EMBL" id="JFZT01000017">
    <property type="protein sequence ID" value="EZQ11045.1"/>
    <property type="molecule type" value="Genomic_DNA"/>
</dbReference>
<dbReference type="InterPro" id="IPR050612">
    <property type="entry name" value="Prok_Mopterin_Oxidored"/>
</dbReference>
<dbReference type="PANTHER" id="PTHR43742:SF9">
    <property type="entry name" value="TETRATHIONATE REDUCTASE SUBUNIT A"/>
    <property type="match status" value="1"/>
</dbReference>
<dbReference type="Proteomes" id="UP000024332">
    <property type="component" value="Unassembled WGS sequence"/>
</dbReference>
<organism evidence="10 11">
    <name type="scientific">Candidatus Acidianus copahuensis</name>
    <dbReference type="NCBI Taxonomy" id="1160895"/>
    <lineage>
        <taxon>Archaea</taxon>
        <taxon>Thermoproteota</taxon>
        <taxon>Thermoprotei</taxon>
        <taxon>Sulfolobales</taxon>
        <taxon>Sulfolobaceae</taxon>
        <taxon>Acidianus</taxon>
    </lineage>
</organism>
<evidence type="ECO:0000256" key="5">
    <source>
        <dbReference type="ARBA" id="ARBA00022729"/>
    </source>
</evidence>
<dbReference type="PANTHER" id="PTHR43742">
    <property type="entry name" value="TRIMETHYLAMINE-N-OXIDE REDUCTASE"/>
    <property type="match status" value="1"/>
</dbReference>
<evidence type="ECO:0000256" key="7">
    <source>
        <dbReference type="ARBA" id="ARBA00023004"/>
    </source>
</evidence>